<evidence type="ECO:0000313" key="2">
    <source>
        <dbReference type="EMBL" id="KAI0524784.1"/>
    </source>
</evidence>
<dbReference type="PANTHER" id="PTHR31286:SF99">
    <property type="entry name" value="DUF4283 DOMAIN-CONTAINING PROTEIN"/>
    <property type="match status" value="1"/>
</dbReference>
<sequence length="974" mass="110159">MEADGRRPSLASVTRSSSITTSKNQILGGNQTFSGFKHDDFNMMNRKLNGALVIKDFSEAFPKKVLPVEGKGKVIAENLEMLTPREVKSSMILNSNDLAASSSGMKIFVNRFGNSNAITGQSVINVISPNSVNKSLHENDIMAGRKLDINVNKVSDELPSTPAKAVDVNPWSKKPYIMLNFKEEDKVLPEDGAVVKLCEEKEILNSDKLNNSLVIKVFRKELPSHMVAWEIRIQWSQFGLFYFTSLGRGWFLCSFDSQEMTEGVLSGGPWFVNGHIVGIEKWSTDFSPLSMKGLTSPIWIRLPHLPLQCWDEVNVARIASMIGTPLMLDRNMFQWGRREFARVCVRMKLDKCLPLGVWVEGISGRFFLKVEYEKISTFCFGHVKNDCKSGILVNNKPTGVVRNEGLGLHDAIRQEVAADASYGKLIQEKNEDRIMKRSIERSGLIEFKQSNLNVSNDQIEEEEITGDQEQGMEDLIAVETEECCVDDGDVVLVEGEGLGKEAGGEGSKYSDKSYFVLKTLDQCVIGDLNVFNKGVWMISTIYESKEVHRRRLIWDCILEVSHRKVASIVGGDFNCILSQGDKKGGRKFVFSQGPKEMLNFMNDNDLHDVGIVGPGYTWCNNKIGGGRILERLDRCLLNTLAINSIQVACFFQSKWKERVCWMENWPCPKKALNDEDKKWLDADFPDSEIVNVVKILGNNQARGCDAIKLDMEQAYDSMCWTTLRKMMIVMGFPEKFASLVMECILEPRFAILINGDDVMVFSFTKMKNIKKLKSIIEDNCKWTGQTINLQKSTMNKHDGSHGLHYVAWDIMCKPKSLGGWGAYSAKSRMRALRAKFAWDLLERPSTLLNRNLLAKYGEKWWSNEEMKGGSSTWKIIESGWKALKSFVRWNVVVGSKIKVLKYVWILDKCLLKWPTFVANFEDDNGALVAKFSEEDVLKLVVCCLVFYWWFGVLLNMMFDSLWPFPAGDNGVEVG</sequence>
<dbReference type="Pfam" id="PF14111">
    <property type="entry name" value="DUF4283"/>
    <property type="match status" value="1"/>
</dbReference>
<evidence type="ECO:0000259" key="1">
    <source>
        <dbReference type="Pfam" id="PF14111"/>
    </source>
</evidence>
<dbReference type="PANTHER" id="PTHR31286">
    <property type="entry name" value="GLYCINE-RICH CELL WALL STRUCTURAL PROTEIN 1.8-LIKE"/>
    <property type="match status" value="1"/>
</dbReference>
<feature type="domain" description="DUF4283" evidence="1">
    <location>
        <begin position="206"/>
        <end position="288"/>
    </location>
</feature>
<gene>
    <name evidence="2" type="ORF">KFK09_004170</name>
</gene>
<dbReference type="OrthoDB" id="1096772at2759"/>
<keyword evidence="3" id="KW-1185">Reference proteome</keyword>
<dbReference type="SUPFAM" id="SSF56219">
    <property type="entry name" value="DNase I-like"/>
    <property type="match status" value="1"/>
</dbReference>
<dbReference type="InterPro" id="IPR025558">
    <property type="entry name" value="DUF4283"/>
</dbReference>
<protein>
    <recommendedName>
        <fullName evidence="1">DUF4283 domain-containing protein</fullName>
    </recommendedName>
</protein>
<dbReference type="InterPro" id="IPR036691">
    <property type="entry name" value="Endo/exonu/phosph_ase_sf"/>
</dbReference>
<evidence type="ECO:0000313" key="3">
    <source>
        <dbReference type="Proteomes" id="UP000829196"/>
    </source>
</evidence>
<dbReference type="Proteomes" id="UP000829196">
    <property type="component" value="Unassembled WGS sequence"/>
</dbReference>
<organism evidence="2 3">
    <name type="scientific">Dendrobium nobile</name>
    <name type="common">Orchid</name>
    <dbReference type="NCBI Taxonomy" id="94219"/>
    <lineage>
        <taxon>Eukaryota</taxon>
        <taxon>Viridiplantae</taxon>
        <taxon>Streptophyta</taxon>
        <taxon>Embryophyta</taxon>
        <taxon>Tracheophyta</taxon>
        <taxon>Spermatophyta</taxon>
        <taxon>Magnoliopsida</taxon>
        <taxon>Liliopsida</taxon>
        <taxon>Asparagales</taxon>
        <taxon>Orchidaceae</taxon>
        <taxon>Epidendroideae</taxon>
        <taxon>Malaxideae</taxon>
        <taxon>Dendrobiinae</taxon>
        <taxon>Dendrobium</taxon>
    </lineage>
</organism>
<accession>A0A8T3C259</accession>
<reference evidence="2" key="1">
    <citation type="journal article" date="2022" name="Front. Genet.">
        <title>Chromosome-Scale Assembly of the Dendrobium nobile Genome Provides Insights Into the Molecular Mechanism of the Biosynthesis of the Medicinal Active Ingredient of Dendrobium.</title>
        <authorList>
            <person name="Xu Q."/>
            <person name="Niu S.-C."/>
            <person name="Li K.-L."/>
            <person name="Zheng P.-J."/>
            <person name="Zhang X.-J."/>
            <person name="Jia Y."/>
            <person name="Liu Y."/>
            <person name="Niu Y.-X."/>
            <person name="Yu L.-H."/>
            <person name="Chen D.-F."/>
            <person name="Zhang G.-Q."/>
        </authorList>
    </citation>
    <scope>NUCLEOTIDE SEQUENCE</scope>
    <source>
        <tissue evidence="2">Leaf</tissue>
    </source>
</reference>
<name>A0A8T3C259_DENNO</name>
<dbReference type="InterPro" id="IPR040256">
    <property type="entry name" value="At4g02000-like"/>
</dbReference>
<proteinExistence type="predicted"/>
<dbReference type="AlphaFoldDB" id="A0A8T3C259"/>
<dbReference type="EMBL" id="JAGYWB010000004">
    <property type="protein sequence ID" value="KAI0524784.1"/>
    <property type="molecule type" value="Genomic_DNA"/>
</dbReference>
<dbReference type="Gene3D" id="3.60.10.10">
    <property type="entry name" value="Endonuclease/exonuclease/phosphatase"/>
    <property type="match status" value="1"/>
</dbReference>
<comment type="caution">
    <text evidence="2">The sequence shown here is derived from an EMBL/GenBank/DDBJ whole genome shotgun (WGS) entry which is preliminary data.</text>
</comment>